<keyword evidence="5" id="KW-1185">Reference proteome</keyword>
<accession>A0A1M2VRM0</accession>
<dbReference type="Pfam" id="PF06985">
    <property type="entry name" value="HET"/>
    <property type="match status" value="1"/>
</dbReference>
<dbReference type="AlphaFoldDB" id="A0A1M2VRM0"/>
<reference evidence="4 5" key="1">
    <citation type="submission" date="2016-10" db="EMBL/GenBank/DDBJ databases">
        <title>Genome sequence of the basidiomycete white-rot fungus Trametes pubescens.</title>
        <authorList>
            <person name="Makela M.R."/>
            <person name="Granchi Z."/>
            <person name="Peng M."/>
            <person name="De Vries R.P."/>
            <person name="Grigoriev I."/>
            <person name="Riley R."/>
            <person name="Hilden K."/>
        </authorList>
    </citation>
    <scope>NUCLEOTIDE SEQUENCE [LARGE SCALE GENOMIC DNA]</scope>
    <source>
        <strain evidence="4 5">FBCC735</strain>
    </source>
</reference>
<evidence type="ECO:0000259" key="3">
    <source>
        <dbReference type="Pfam" id="PF26640"/>
    </source>
</evidence>
<protein>
    <submittedName>
        <fullName evidence="4">Vegetative incompatibility protein HET-E-1</fullName>
    </submittedName>
</protein>
<dbReference type="PANTHER" id="PTHR10622">
    <property type="entry name" value="HET DOMAIN-CONTAINING PROTEIN"/>
    <property type="match status" value="1"/>
</dbReference>
<dbReference type="Pfam" id="PF26640">
    <property type="entry name" value="DUF8212"/>
    <property type="match status" value="1"/>
</dbReference>
<dbReference type="OrthoDB" id="2749026at2759"/>
<feature type="compositionally biased region" description="Polar residues" evidence="1">
    <location>
        <begin position="712"/>
        <end position="725"/>
    </location>
</feature>
<dbReference type="OMA" id="WVWIDAS"/>
<feature type="region of interest" description="Disordered" evidence="1">
    <location>
        <begin position="684"/>
        <end position="725"/>
    </location>
</feature>
<dbReference type="InterPro" id="IPR010730">
    <property type="entry name" value="HET"/>
</dbReference>
<dbReference type="STRING" id="154538.A0A1M2VRM0"/>
<comment type="caution">
    <text evidence="4">The sequence shown here is derived from an EMBL/GenBank/DDBJ whole genome shotgun (WGS) entry which is preliminary data.</text>
</comment>
<sequence length="725" mass="81342">MWLLSTDSFKLVYFDRVDQIEGGYAILSHVWDDSEQPFQDIQRLHSADVSYGSMGKGEHSDCANNRLDGASQDLKNTTPPISNKILGCVKTAKAHGFGWVWIDASCIDKTSSAELSEAINSMFSWYENASVCYAYLNDVSKSCVLRSPKSAFRTSRWFTRGWTLQELIAPRCLVFMSSEWTYIGTKASLAPLLSEITGIDVEVLTFRRELRQVSVARRMSWASGRKTTRVEDEAYSLMGLFGITMPTIYGEDKKAFRRLQEEIMKQSPDQSLFAWGRALPPGARRGRLARDIANPIGTLLAPSPCCFASSAGYRPIPPGRIADAVQGIICVPPSDTPTNPNFAVTSAGIKCQLLVVDFKPFALALLACQTATGECIGLLLHQRHDVQSDRPHYLVGAAYNENGGLPENEAGLRTTAREAEGYRLLYIKRHTLASLLERSIAVHGSSDMVVGERRKVYISRDLSFFPPHPWLRLLEPEPQEIYLPAWFADQCQSVGFELKDNLPPSGDTIRLPRDIRFENELTGEAFVVHLRRIHTWLCVSLSIYPYSHLAYSTHYQPHTSLGPEQLPWRPRAFEEDSLSDGSHPSSLKHCVRYWPNGWKTTGDADRTVRVSCMRWMAATGDQYCLDLVLEGCVYVPHASASSIEPDRSRIRQAGEEIDASSRGQRDFFARHALLAELPRRSYPRQNLKLEDAPNELPYPPNLNKPSEIHAYSGSTFNVQPKPSRS</sequence>
<dbReference type="InterPro" id="IPR058525">
    <property type="entry name" value="DUF8212"/>
</dbReference>
<organism evidence="4 5">
    <name type="scientific">Trametes pubescens</name>
    <name type="common">White-rot fungus</name>
    <dbReference type="NCBI Taxonomy" id="154538"/>
    <lineage>
        <taxon>Eukaryota</taxon>
        <taxon>Fungi</taxon>
        <taxon>Dikarya</taxon>
        <taxon>Basidiomycota</taxon>
        <taxon>Agaricomycotina</taxon>
        <taxon>Agaricomycetes</taxon>
        <taxon>Polyporales</taxon>
        <taxon>Polyporaceae</taxon>
        <taxon>Trametes</taxon>
    </lineage>
</organism>
<dbReference type="Proteomes" id="UP000184267">
    <property type="component" value="Unassembled WGS sequence"/>
</dbReference>
<evidence type="ECO:0000256" key="1">
    <source>
        <dbReference type="SAM" id="MobiDB-lite"/>
    </source>
</evidence>
<feature type="domain" description="Heterokaryon incompatibility" evidence="2">
    <location>
        <begin position="24"/>
        <end position="142"/>
    </location>
</feature>
<feature type="domain" description="DUF8212" evidence="3">
    <location>
        <begin position="254"/>
        <end position="360"/>
    </location>
</feature>
<evidence type="ECO:0000259" key="2">
    <source>
        <dbReference type="Pfam" id="PF06985"/>
    </source>
</evidence>
<evidence type="ECO:0000313" key="5">
    <source>
        <dbReference type="Proteomes" id="UP000184267"/>
    </source>
</evidence>
<proteinExistence type="predicted"/>
<dbReference type="PANTHER" id="PTHR10622:SF10">
    <property type="entry name" value="HET DOMAIN-CONTAINING PROTEIN"/>
    <property type="match status" value="1"/>
</dbReference>
<evidence type="ECO:0000313" key="4">
    <source>
        <dbReference type="EMBL" id="OJT10259.1"/>
    </source>
</evidence>
<gene>
    <name evidence="4" type="ORF">TRAPUB_13213</name>
</gene>
<name>A0A1M2VRM0_TRAPU</name>
<dbReference type="EMBL" id="MNAD01000800">
    <property type="protein sequence ID" value="OJT10259.1"/>
    <property type="molecule type" value="Genomic_DNA"/>
</dbReference>